<keyword evidence="3 5" id="KW-0067">ATP-binding</keyword>
<dbReference type="GO" id="GO:0043335">
    <property type="term" value="P:protein unfolding"/>
    <property type="evidence" value="ECO:0007669"/>
    <property type="project" value="UniProtKB-UniRule"/>
</dbReference>
<dbReference type="InterPro" id="IPR050052">
    <property type="entry name" value="ATP-dep_Clp_protease_ClpX"/>
</dbReference>
<feature type="binding site" evidence="5">
    <location>
        <position position="345"/>
    </location>
    <ligand>
        <name>ATP</name>
        <dbReference type="ChEBI" id="CHEBI:30616"/>
    </ligand>
</feature>
<evidence type="ECO:0000256" key="4">
    <source>
        <dbReference type="ARBA" id="ARBA00023186"/>
    </source>
</evidence>
<comment type="function">
    <text evidence="5">ATPase subunit of a proteasome-like degradation complex; this subunit has chaperone activity. The binding of ATP and its subsequent hydrolysis by HslU are essential for unfolding of protein substrates subsequently hydrolyzed by HslV. HslU recognizes the N-terminal part of its protein substrates and unfolds these before they are guided to HslV for hydrolysis.</text>
</comment>
<dbReference type="InterPro" id="IPR027417">
    <property type="entry name" value="P-loop_NTPase"/>
</dbReference>
<comment type="similarity">
    <text evidence="1 5">Belongs to the ClpX chaperone family. HslU subfamily.</text>
</comment>
<feature type="binding site" evidence="5">
    <location>
        <position position="417"/>
    </location>
    <ligand>
        <name>ATP</name>
        <dbReference type="ChEBI" id="CHEBI:30616"/>
    </ligand>
</feature>
<dbReference type="RefSeq" id="WP_213512757.1">
    <property type="nucleotide sequence ID" value="NZ_BOSE01000001.1"/>
</dbReference>
<dbReference type="InterPro" id="IPR003959">
    <property type="entry name" value="ATPase_AAA_core"/>
</dbReference>
<keyword evidence="8" id="KW-0645">Protease</keyword>
<evidence type="ECO:0000313" key="9">
    <source>
        <dbReference type="Proteomes" id="UP000683139"/>
    </source>
</evidence>
<feature type="binding site" evidence="5">
    <location>
        <position position="20"/>
    </location>
    <ligand>
        <name>ATP</name>
        <dbReference type="ChEBI" id="CHEBI:30616"/>
    </ligand>
</feature>
<dbReference type="FunFam" id="3.40.50.300:FF:000220">
    <property type="entry name" value="ATP-dependent protease ATPase subunit HslU"/>
    <property type="match status" value="1"/>
</dbReference>
<keyword evidence="8" id="KW-0378">Hydrolase</keyword>
<feature type="domain" description="Clp ATPase C-terminal" evidence="7">
    <location>
        <begin position="359"/>
        <end position="453"/>
    </location>
</feature>
<sequence>MSNKALTPREIVAELDKYIVGQKDAKRSVAVALRNRYRRSILDESLRDEIVPKNILMIGPTGVGKTEIARRLAKLVKAPFVKVEATKFTEVGYVGRDVESMVRDLVETAIRMVKSEKVVFVQDEAEKLANERIVDLLAPAQTKQKSNKNPFEMLFGNMQSEQNNEKETEVDHGLAERRAKVREDLAAGKLENEKVQIEVEDNSPSMMDMLAGGQGMDGMGMNMQDLLGSLMPKKPKKRNLPVKEARKVLTQQEANKLIDMDEVIAESVVRAEQSGIIFIDEIDKIAAPSRGSGPDVSREGVQRDILPIVEGSTIMTKYGPVKTDYILFVAAGAFHIAKPSDLIPELQGRFPIRVELTSLSEDDFIRILTEPQNALTKQYTALLETEGIKIDFSEDAIKELASIAADVNRNMENIGARRLHTILEKLLEDLSFEAPELNLEHMTITPEYVRAKLGGIAKDRDLSQYIL</sequence>
<dbReference type="PANTHER" id="PTHR48102:SF3">
    <property type="entry name" value="ATP-DEPENDENT PROTEASE ATPASE SUBUNIT HSLU"/>
    <property type="match status" value="1"/>
</dbReference>
<evidence type="ECO:0000256" key="1">
    <source>
        <dbReference type="ARBA" id="ARBA00009771"/>
    </source>
</evidence>
<dbReference type="PANTHER" id="PTHR48102">
    <property type="entry name" value="ATP-DEPENDENT CLP PROTEASE ATP-BINDING SUBUNIT CLPX-LIKE, MITOCHONDRIAL-RELATED"/>
    <property type="match status" value="1"/>
</dbReference>
<reference evidence="8" key="1">
    <citation type="submission" date="2021-03" db="EMBL/GenBank/DDBJ databases">
        <title>Antimicrobial resistance genes in bacteria isolated from Japanese honey, and their potential for conferring macrolide and lincosamide resistance in the American foulbrood pathogen Paenibacillus larvae.</title>
        <authorList>
            <person name="Okamoto M."/>
            <person name="Kumagai M."/>
            <person name="Kanamori H."/>
            <person name="Takamatsu D."/>
        </authorList>
    </citation>
    <scope>NUCLEOTIDE SEQUENCE</scope>
    <source>
        <strain evidence="8">J40TS1</strain>
    </source>
</reference>
<feature type="domain" description="AAA+ ATPase" evidence="6">
    <location>
        <begin position="51"/>
        <end position="356"/>
    </location>
</feature>
<dbReference type="AlphaFoldDB" id="A0A919YLU0"/>
<name>A0A919YLU0_9BACL</name>
<dbReference type="Gene3D" id="1.10.8.60">
    <property type="match status" value="1"/>
</dbReference>
<keyword evidence="4 5" id="KW-0143">Chaperone</keyword>
<feature type="binding site" evidence="5">
    <location>
        <position position="280"/>
    </location>
    <ligand>
        <name>ATP</name>
        <dbReference type="ChEBI" id="CHEBI:30616"/>
    </ligand>
</feature>
<dbReference type="GO" id="GO:0005524">
    <property type="term" value="F:ATP binding"/>
    <property type="evidence" value="ECO:0007669"/>
    <property type="project" value="UniProtKB-UniRule"/>
</dbReference>
<dbReference type="Pfam" id="PF00004">
    <property type="entry name" value="AAA"/>
    <property type="match status" value="1"/>
</dbReference>
<evidence type="ECO:0000313" key="8">
    <source>
        <dbReference type="EMBL" id="GIP14539.1"/>
    </source>
</evidence>
<comment type="subcellular location">
    <subcellularLocation>
        <location evidence="5">Cytoplasm</location>
    </subcellularLocation>
</comment>
<comment type="subunit">
    <text evidence="5">A double ring-shaped homohexamer of HslV is capped on each side by a ring-shaped HslU homohexamer. The assembly of the HslU/HslV complex is dependent on binding of ATP.</text>
</comment>
<dbReference type="SMART" id="SM00382">
    <property type="entry name" value="AAA"/>
    <property type="match status" value="1"/>
</dbReference>
<dbReference type="NCBIfam" id="TIGR00390">
    <property type="entry name" value="hslU"/>
    <property type="match status" value="1"/>
</dbReference>
<comment type="caution">
    <text evidence="8">The sequence shown here is derived from an EMBL/GenBank/DDBJ whole genome shotgun (WGS) entry which is preliminary data.</text>
</comment>
<dbReference type="GO" id="GO:0008233">
    <property type="term" value="F:peptidase activity"/>
    <property type="evidence" value="ECO:0007669"/>
    <property type="project" value="UniProtKB-KW"/>
</dbReference>
<dbReference type="InterPro" id="IPR003593">
    <property type="entry name" value="AAA+_ATPase"/>
</dbReference>
<feature type="binding site" evidence="5">
    <location>
        <begin position="62"/>
        <end position="67"/>
    </location>
    <ligand>
        <name>ATP</name>
        <dbReference type="ChEBI" id="CHEBI:30616"/>
    </ligand>
</feature>
<evidence type="ECO:0000256" key="3">
    <source>
        <dbReference type="ARBA" id="ARBA00022840"/>
    </source>
</evidence>
<dbReference type="InterPro" id="IPR019489">
    <property type="entry name" value="Clp_ATPase_C"/>
</dbReference>
<dbReference type="InterPro" id="IPR004491">
    <property type="entry name" value="HslU"/>
</dbReference>
<dbReference type="GO" id="GO:0016887">
    <property type="term" value="F:ATP hydrolysis activity"/>
    <property type="evidence" value="ECO:0007669"/>
    <property type="project" value="InterPro"/>
</dbReference>
<keyword evidence="9" id="KW-1185">Reference proteome</keyword>
<protein>
    <recommendedName>
        <fullName evidence="5">ATP-dependent protease ATPase subunit HslU</fullName>
    </recommendedName>
    <alternativeName>
        <fullName evidence="5">Unfoldase HslU</fullName>
    </alternativeName>
</protein>
<dbReference type="HAMAP" id="MF_00249">
    <property type="entry name" value="HslU"/>
    <property type="match status" value="1"/>
</dbReference>
<dbReference type="EMBL" id="BOSE01000001">
    <property type="protein sequence ID" value="GIP14539.1"/>
    <property type="molecule type" value="Genomic_DNA"/>
</dbReference>
<evidence type="ECO:0000259" key="7">
    <source>
        <dbReference type="SMART" id="SM01086"/>
    </source>
</evidence>
<evidence type="ECO:0000256" key="5">
    <source>
        <dbReference type="HAMAP-Rule" id="MF_00249"/>
    </source>
</evidence>
<evidence type="ECO:0000256" key="2">
    <source>
        <dbReference type="ARBA" id="ARBA00022741"/>
    </source>
</evidence>
<dbReference type="SUPFAM" id="SSF52540">
    <property type="entry name" value="P-loop containing nucleoside triphosphate hydrolases"/>
    <property type="match status" value="1"/>
</dbReference>
<dbReference type="Proteomes" id="UP000683139">
    <property type="component" value="Unassembled WGS sequence"/>
</dbReference>
<dbReference type="Pfam" id="PF10431">
    <property type="entry name" value="ClpB_D2-small"/>
    <property type="match status" value="1"/>
</dbReference>
<dbReference type="Pfam" id="PF07724">
    <property type="entry name" value="AAA_2"/>
    <property type="match status" value="1"/>
</dbReference>
<dbReference type="GO" id="GO:0036402">
    <property type="term" value="F:proteasome-activating activity"/>
    <property type="evidence" value="ECO:0007669"/>
    <property type="project" value="UniProtKB-UniRule"/>
</dbReference>
<gene>
    <name evidence="8" type="primary">clpY</name>
    <name evidence="5" type="synonym">hslU</name>
    <name evidence="8" type="ORF">J40TS1_01810</name>
</gene>
<dbReference type="Gene3D" id="3.40.50.300">
    <property type="entry name" value="P-loop containing nucleotide triphosphate hydrolases"/>
    <property type="match status" value="2"/>
</dbReference>
<evidence type="ECO:0000259" key="6">
    <source>
        <dbReference type="SMART" id="SM00382"/>
    </source>
</evidence>
<keyword evidence="5" id="KW-0963">Cytoplasm</keyword>
<proteinExistence type="inferred from homology"/>
<dbReference type="GO" id="GO:0009376">
    <property type="term" value="C:HslUV protease complex"/>
    <property type="evidence" value="ECO:0007669"/>
    <property type="project" value="UniProtKB-UniRule"/>
</dbReference>
<dbReference type="NCBIfam" id="NF003544">
    <property type="entry name" value="PRK05201.1"/>
    <property type="match status" value="1"/>
</dbReference>
<organism evidence="8 9">
    <name type="scientific">Paenibacillus montaniterrae</name>
    <dbReference type="NCBI Taxonomy" id="429341"/>
    <lineage>
        <taxon>Bacteria</taxon>
        <taxon>Bacillati</taxon>
        <taxon>Bacillota</taxon>
        <taxon>Bacilli</taxon>
        <taxon>Bacillales</taxon>
        <taxon>Paenibacillaceae</taxon>
        <taxon>Paenibacillus</taxon>
    </lineage>
</organism>
<dbReference type="SMART" id="SM01086">
    <property type="entry name" value="ClpB_D2-small"/>
    <property type="match status" value="1"/>
</dbReference>
<accession>A0A919YLU0</accession>
<dbReference type="CDD" id="cd19498">
    <property type="entry name" value="RecA-like_HslU"/>
    <property type="match status" value="1"/>
</dbReference>
<keyword evidence="2 5" id="KW-0547">Nucleotide-binding</keyword>